<organism evidence="2 3">
    <name type="scientific">Thalassotalea mangrovi</name>
    <dbReference type="NCBI Taxonomy" id="2572245"/>
    <lineage>
        <taxon>Bacteria</taxon>
        <taxon>Pseudomonadati</taxon>
        <taxon>Pseudomonadota</taxon>
        <taxon>Gammaproteobacteria</taxon>
        <taxon>Alteromonadales</taxon>
        <taxon>Colwelliaceae</taxon>
        <taxon>Thalassotalea</taxon>
    </lineage>
</organism>
<dbReference type="Proteomes" id="UP000307999">
    <property type="component" value="Unassembled WGS sequence"/>
</dbReference>
<evidence type="ECO:0000313" key="2">
    <source>
        <dbReference type="EMBL" id="TKB44712.1"/>
    </source>
</evidence>
<comment type="caution">
    <text evidence="2">The sequence shown here is derived from an EMBL/GenBank/DDBJ whole genome shotgun (WGS) entry which is preliminary data.</text>
</comment>
<dbReference type="OrthoDB" id="8481143at2"/>
<gene>
    <name evidence="2" type="ORF">E8M12_11305</name>
</gene>
<proteinExistence type="predicted"/>
<evidence type="ECO:0000313" key="3">
    <source>
        <dbReference type="Proteomes" id="UP000307999"/>
    </source>
</evidence>
<dbReference type="EMBL" id="SWDB01000027">
    <property type="protein sequence ID" value="TKB44712.1"/>
    <property type="molecule type" value="Genomic_DNA"/>
</dbReference>
<sequence>MLQLIRLFRLVFTAQILIVISIYCSFANATALKYRSLTQLANAADAIMIASVDAISSQRMANGAIVSFVTLADLNLIRGTYDQEQLTLVIHGGEVDGLVQRIQGVPQFSITQQVILFLQGNGERMVPISGWGQGMFIINNGLIYDYQGNPVTSINNDRITINRLKPADVVLVNAPKNLPANKDLAAISVASFLNQIKQLPHNQTAKPVQSIDKATYSPSSLRVNKARLIEQ</sequence>
<keyword evidence="1" id="KW-0472">Membrane</keyword>
<reference evidence="2 3" key="1">
    <citation type="submission" date="2019-04" db="EMBL/GenBank/DDBJ databases">
        <title>Thalassotalea guangxiensis sp. nov., isolated from sediment of the coastal wetland.</title>
        <authorList>
            <person name="Zheng S."/>
            <person name="Zhang D."/>
        </authorList>
    </citation>
    <scope>NUCLEOTIDE SEQUENCE [LARGE SCALE GENOMIC DNA]</scope>
    <source>
        <strain evidence="2 3">ZS-4</strain>
    </source>
</reference>
<feature type="transmembrane region" description="Helical" evidence="1">
    <location>
        <begin position="7"/>
        <end position="29"/>
    </location>
</feature>
<keyword evidence="1" id="KW-1133">Transmembrane helix</keyword>
<protein>
    <submittedName>
        <fullName evidence="2">Uncharacterized protein</fullName>
    </submittedName>
</protein>
<accession>A0A4U1B473</accession>
<dbReference type="RefSeq" id="WP_136736246.1">
    <property type="nucleotide sequence ID" value="NZ_SWDB01000027.1"/>
</dbReference>
<name>A0A4U1B473_9GAMM</name>
<keyword evidence="3" id="KW-1185">Reference proteome</keyword>
<keyword evidence="1" id="KW-0812">Transmembrane</keyword>
<dbReference type="AlphaFoldDB" id="A0A4U1B473"/>
<evidence type="ECO:0000256" key="1">
    <source>
        <dbReference type="SAM" id="Phobius"/>
    </source>
</evidence>